<feature type="transmembrane region" description="Helical" evidence="1">
    <location>
        <begin position="34"/>
        <end position="57"/>
    </location>
</feature>
<evidence type="ECO:0000313" key="3">
    <source>
        <dbReference type="Proteomes" id="UP000092495"/>
    </source>
</evidence>
<sequence>MLKRILAVIVSASIAALAVSTLNYVSQNQRESDMYYLGIVVYFLSTIWIYLLFYLVIGVPSSWGIDKYRQKYKEKTNVYQYFMGVTLYSLVGLFFGTAFYFLMSVKQAYLYNIFETLGFWGVAFLLYFQVMWVLEKGFLEKYTKKLQKPAEFR</sequence>
<dbReference type="EMBL" id="CP016543">
    <property type="protein sequence ID" value="ANU23346.1"/>
    <property type="molecule type" value="Genomic_DNA"/>
</dbReference>
<accession>A0A1C7EI58</accession>
<evidence type="ECO:0000313" key="2">
    <source>
        <dbReference type="EMBL" id="ANU23346.1"/>
    </source>
</evidence>
<keyword evidence="3" id="KW-1185">Reference proteome</keyword>
<feature type="transmembrane region" description="Helical" evidence="1">
    <location>
        <begin position="109"/>
        <end position="134"/>
    </location>
</feature>
<name>A0A1C7EI58_9BACL</name>
<dbReference type="Proteomes" id="UP000092495">
    <property type="component" value="Chromosome"/>
</dbReference>
<protein>
    <submittedName>
        <fullName evidence="2">Uncharacterized protein</fullName>
    </submittedName>
</protein>
<organism evidence="2 3">
    <name type="scientific">Planococcus donghaensis</name>
    <dbReference type="NCBI Taxonomy" id="414778"/>
    <lineage>
        <taxon>Bacteria</taxon>
        <taxon>Bacillati</taxon>
        <taxon>Bacillota</taxon>
        <taxon>Bacilli</taxon>
        <taxon>Bacillales</taxon>
        <taxon>Caryophanaceae</taxon>
        <taxon>Planococcus</taxon>
    </lineage>
</organism>
<feature type="transmembrane region" description="Helical" evidence="1">
    <location>
        <begin position="78"/>
        <end position="103"/>
    </location>
</feature>
<reference evidence="2" key="1">
    <citation type="submission" date="2016-10" db="EMBL/GenBank/DDBJ databases">
        <authorList>
            <person name="See-Too W.S."/>
        </authorList>
    </citation>
    <scope>NUCLEOTIDE SEQUENCE</scope>
    <source>
        <strain evidence="2">DSM 22276</strain>
    </source>
</reference>
<proteinExistence type="predicted"/>
<evidence type="ECO:0000256" key="1">
    <source>
        <dbReference type="SAM" id="Phobius"/>
    </source>
</evidence>
<keyword evidence="1" id="KW-1133">Transmembrane helix</keyword>
<keyword evidence="1" id="KW-0812">Transmembrane</keyword>
<dbReference type="AlphaFoldDB" id="A0A1C7EI58"/>
<dbReference type="RefSeq" id="WP_065526383.1">
    <property type="nucleotide sequence ID" value="NZ_CP016543.2"/>
</dbReference>
<dbReference type="STRING" id="414778.BCM40_08150"/>
<dbReference type="OrthoDB" id="2622664at2"/>
<keyword evidence="1" id="KW-0472">Membrane</keyword>
<dbReference type="KEGG" id="pdg:BCM40_08150"/>
<gene>
    <name evidence="2" type="ORF">BCM40_08150</name>
</gene>